<keyword evidence="2" id="KW-1185">Reference proteome</keyword>
<proteinExistence type="predicted"/>
<dbReference type="EMBL" id="CP042997">
    <property type="protein sequence ID" value="QEH37720.1"/>
    <property type="molecule type" value="Genomic_DNA"/>
</dbReference>
<protein>
    <submittedName>
        <fullName evidence="1">Uncharacterized protein</fullName>
    </submittedName>
</protein>
<dbReference type="AlphaFoldDB" id="A0A5B9WCW2"/>
<sequence>MRPVVPSMGGMMVAIASLAAGGRMVDSPVDLPRGGLRGMGRIAAVRQGGMNRWAIDMDDGQVLREDPTPAAGRGGAGSKMTVDLATGLGGLMASPSDGWIGRTALFVGTRRDGRLASPRRNLPLAPDGSSFFVFGPGPDRRPGAVRRLVEVSATADLERRSDQLGRYAGDWSEPPYLRALAVDRLAKIGDPDSPLRRSSRERLYRWRDDRSSPLELRFAADHALVDTSPPDNQWSERRMASLAAVRDDPDSPKERAALARRLIDDAEAMRGDPPR</sequence>
<accession>A0A5B9WCW2</accession>
<reference evidence="1 2" key="1">
    <citation type="submission" date="2019-08" db="EMBL/GenBank/DDBJ databases">
        <title>Deep-cultivation of Planctomycetes and their phenomic and genomic characterization uncovers novel biology.</title>
        <authorList>
            <person name="Wiegand S."/>
            <person name="Jogler M."/>
            <person name="Boedeker C."/>
            <person name="Pinto D."/>
            <person name="Vollmers J."/>
            <person name="Rivas-Marin E."/>
            <person name="Kohn T."/>
            <person name="Peeters S.H."/>
            <person name="Heuer A."/>
            <person name="Rast P."/>
            <person name="Oberbeckmann S."/>
            <person name="Bunk B."/>
            <person name="Jeske O."/>
            <person name="Meyerdierks A."/>
            <person name="Storesund J.E."/>
            <person name="Kallscheuer N."/>
            <person name="Luecker S."/>
            <person name="Lage O.M."/>
            <person name="Pohl T."/>
            <person name="Merkel B.J."/>
            <person name="Hornburger P."/>
            <person name="Mueller R.-W."/>
            <person name="Bruemmer F."/>
            <person name="Labrenz M."/>
            <person name="Spormann A.M."/>
            <person name="Op den Camp H."/>
            <person name="Overmann J."/>
            <person name="Amann R."/>
            <person name="Jetten M.S.M."/>
            <person name="Mascher T."/>
            <person name="Medema M.H."/>
            <person name="Devos D.P."/>
            <person name="Kaster A.-K."/>
            <person name="Ovreas L."/>
            <person name="Rohde M."/>
            <person name="Galperin M.Y."/>
            <person name="Jogler C."/>
        </authorList>
    </citation>
    <scope>NUCLEOTIDE SEQUENCE [LARGE SCALE GENOMIC DNA]</scope>
    <source>
        <strain evidence="1 2">OJF2</strain>
    </source>
</reference>
<dbReference type="KEGG" id="agv:OJF2_63110"/>
<organism evidence="1 2">
    <name type="scientific">Aquisphaera giovannonii</name>
    <dbReference type="NCBI Taxonomy" id="406548"/>
    <lineage>
        <taxon>Bacteria</taxon>
        <taxon>Pseudomonadati</taxon>
        <taxon>Planctomycetota</taxon>
        <taxon>Planctomycetia</taxon>
        <taxon>Isosphaerales</taxon>
        <taxon>Isosphaeraceae</taxon>
        <taxon>Aquisphaera</taxon>
    </lineage>
</organism>
<name>A0A5B9WCW2_9BACT</name>
<dbReference type="Proteomes" id="UP000324233">
    <property type="component" value="Chromosome"/>
</dbReference>
<evidence type="ECO:0000313" key="1">
    <source>
        <dbReference type="EMBL" id="QEH37720.1"/>
    </source>
</evidence>
<gene>
    <name evidence="1" type="ORF">OJF2_63110</name>
</gene>
<evidence type="ECO:0000313" key="2">
    <source>
        <dbReference type="Proteomes" id="UP000324233"/>
    </source>
</evidence>